<sequence>MRLSSFAPFAALLAVAGFASAADESSDVIVLTPSNFISVVNKEPLILVEFFAPWCGHCKALAPHYEEAATELKEKGIKLAKVDCVDQADLCQQHDVRGYPTLKVFKNGEPSDYTGPRKADGIVSYMIKQSLPAVAEVKASNHSEFQQADRLVLIAYLSSETQAPAPEFTKTAEKHRDNYLFGFTTDEEVIKEAGVEPPAIVLYRKFDEPRIDFALHAPSATVKEIEAFALENSIPYIDEVSGENYQRYVTSGLPLGYLFVDPTDEKKEEHIAALRPVAQKHKGKINFVWIDAIKFGDHAKALNLPEVKWPGFVLQDLSKQLKYPLSQSEELTPEKVDVLLEKYLAGDLQPELKSEAIPAEQNEAVYTVVGKTFEDVVFDDSKDVFLEFYAPWCGHCKRLKPTWDSLGERYANVKDRLIIAKMDATENDLPPSVDFRIQGFPTLKFKPAGTREFIDFNGDRSLESLIEFVEENAKNNLEYVPPPAEEVVLEESTEKIDVEGVEHDATQAPLHAETQTQGHDEL</sequence>
<dbReference type="PROSITE" id="PS00194">
    <property type="entry name" value="THIOREDOXIN_1"/>
    <property type="match status" value="2"/>
</dbReference>
<dbReference type="FunFam" id="3.40.30.10:FF:000017">
    <property type="entry name" value="Protein disulfide-isomerase A4"/>
    <property type="match status" value="1"/>
</dbReference>
<evidence type="ECO:0000256" key="16">
    <source>
        <dbReference type="SAM" id="MobiDB-lite"/>
    </source>
</evidence>
<gene>
    <name evidence="18" type="ORF">A7U60_g8057</name>
</gene>
<reference evidence="18" key="1">
    <citation type="submission" date="2016-06" db="EMBL/GenBank/DDBJ databases">
        <title>Draft Genome sequence of the fungus Inonotus baumii.</title>
        <authorList>
            <person name="Zhu H."/>
            <person name="Lin W."/>
        </authorList>
    </citation>
    <scope>NUCLEOTIDE SEQUENCE</scope>
    <source>
        <strain evidence="18">821</strain>
    </source>
</reference>
<evidence type="ECO:0000256" key="6">
    <source>
        <dbReference type="ARBA" id="ARBA00022729"/>
    </source>
</evidence>
<dbReference type="Pfam" id="PF13848">
    <property type="entry name" value="Thioredoxin_6"/>
    <property type="match status" value="1"/>
</dbReference>
<evidence type="ECO:0000313" key="19">
    <source>
        <dbReference type="Proteomes" id="UP000757232"/>
    </source>
</evidence>
<proteinExistence type="inferred from homology"/>
<dbReference type="FunFam" id="3.40.30.10:FF:000027">
    <property type="entry name" value="protein disulfide-isomerase A2"/>
    <property type="match status" value="1"/>
</dbReference>
<evidence type="ECO:0000256" key="4">
    <source>
        <dbReference type="ARBA" id="ARBA00006347"/>
    </source>
</evidence>
<dbReference type="InterPro" id="IPR017937">
    <property type="entry name" value="Thioredoxin_CS"/>
</dbReference>
<comment type="catalytic activity">
    <reaction evidence="1 15">
        <text>Catalyzes the rearrangement of -S-S- bonds in proteins.</text>
        <dbReference type="EC" id="5.3.4.1"/>
    </reaction>
</comment>
<dbReference type="PROSITE" id="PS51352">
    <property type="entry name" value="THIOREDOXIN_2"/>
    <property type="match status" value="2"/>
</dbReference>
<keyword evidence="10 15" id="KW-0413">Isomerase</keyword>
<dbReference type="PANTHER" id="PTHR18929">
    <property type="entry name" value="PROTEIN DISULFIDE ISOMERASE"/>
    <property type="match status" value="1"/>
</dbReference>
<dbReference type="AlphaFoldDB" id="A0A9Q5HRU4"/>
<keyword evidence="11 13" id="KW-0676">Redox-active center</keyword>
<comment type="caution">
    <text evidence="18">The sequence shown here is derived from an EMBL/GenBank/DDBJ whole genome shotgun (WGS) entry which is preliminary data.</text>
</comment>
<dbReference type="InterPro" id="IPR005792">
    <property type="entry name" value="Prot_disulphide_isomerase"/>
</dbReference>
<keyword evidence="7" id="KW-0677">Repeat</keyword>
<evidence type="ECO:0000256" key="10">
    <source>
        <dbReference type="ARBA" id="ARBA00023235"/>
    </source>
</evidence>
<protein>
    <recommendedName>
        <fullName evidence="12 15">Protein disulfide-isomerase</fullName>
        <ecNumber evidence="5 15">5.3.4.1</ecNumber>
    </recommendedName>
</protein>
<dbReference type="GO" id="GO:0005788">
    <property type="term" value="C:endoplasmic reticulum lumen"/>
    <property type="evidence" value="ECO:0007669"/>
    <property type="project" value="UniProtKB-SubCell"/>
</dbReference>
<dbReference type="FunFam" id="3.40.30.10:FF:000185">
    <property type="entry name" value="Protein disulfide-isomerase"/>
    <property type="match status" value="1"/>
</dbReference>
<keyword evidence="8" id="KW-0256">Endoplasmic reticulum</keyword>
<name>A0A9Q5HRU4_SANBA</name>
<evidence type="ECO:0000256" key="14">
    <source>
        <dbReference type="RuleBase" id="RU004208"/>
    </source>
</evidence>
<dbReference type="NCBIfam" id="TIGR01126">
    <property type="entry name" value="pdi_dom"/>
    <property type="match status" value="2"/>
</dbReference>
<dbReference type="NCBIfam" id="TIGR01130">
    <property type="entry name" value="ER_PDI_fam"/>
    <property type="match status" value="1"/>
</dbReference>
<comment type="subcellular location">
    <subcellularLocation>
        <location evidence="3">Endoplasmic reticulum lumen</location>
    </subcellularLocation>
</comment>
<dbReference type="SUPFAM" id="SSF52833">
    <property type="entry name" value="Thioredoxin-like"/>
    <property type="match status" value="4"/>
</dbReference>
<dbReference type="Proteomes" id="UP000757232">
    <property type="component" value="Unassembled WGS sequence"/>
</dbReference>
<dbReference type="Pfam" id="PF00085">
    <property type="entry name" value="Thioredoxin"/>
    <property type="match status" value="2"/>
</dbReference>
<keyword evidence="9 13" id="KW-1015">Disulfide bond</keyword>
<dbReference type="PRINTS" id="PR00421">
    <property type="entry name" value="THIOREDOXIN"/>
</dbReference>
<comment type="function">
    <text evidence="2">Participates in the folding of proteins containing disulfide bonds, may be involved in glycosylation, prolyl hydroxylation and triglyceride transfer.</text>
</comment>
<evidence type="ECO:0000256" key="13">
    <source>
        <dbReference type="PIRSR" id="PIRSR605792-51"/>
    </source>
</evidence>
<accession>A0A9Q5HRU4</accession>
<dbReference type="OrthoDB" id="427280at2759"/>
<comment type="similarity">
    <text evidence="4 14">Belongs to the protein disulfide isomerase family.</text>
</comment>
<dbReference type="GO" id="GO:0003756">
    <property type="term" value="F:protein disulfide isomerase activity"/>
    <property type="evidence" value="ECO:0007669"/>
    <property type="project" value="UniProtKB-EC"/>
</dbReference>
<feature type="compositionally biased region" description="Polar residues" evidence="16">
    <location>
        <begin position="513"/>
        <end position="522"/>
    </location>
</feature>
<feature type="chain" id="PRO_5040542257" description="Protein disulfide-isomerase" evidence="15">
    <location>
        <begin position="22"/>
        <end position="522"/>
    </location>
</feature>
<evidence type="ECO:0000256" key="2">
    <source>
        <dbReference type="ARBA" id="ARBA00002692"/>
    </source>
</evidence>
<feature type="region of interest" description="Disordered" evidence="16">
    <location>
        <begin position="495"/>
        <end position="522"/>
    </location>
</feature>
<dbReference type="CDD" id="cd02961">
    <property type="entry name" value="PDI_a_family"/>
    <property type="match status" value="1"/>
</dbReference>
<evidence type="ECO:0000256" key="9">
    <source>
        <dbReference type="ARBA" id="ARBA00023157"/>
    </source>
</evidence>
<dbReference type="EC" id="5.3.4.1" evidence="5 15"/>
<evidence type="ECO:0000256" key="8">
    <source>
        <dbReference type="ARBA" id="ARBA00022824"/>
    </source>
</evidence>
<feature type="signal peptide" evidence="15">
    <location>
        <begin position="1"/>
        <end position="21"/>
    </location>
</feature>
<evidence type="ECO:0000256" key="3">
    <source>
        <dbReference type="ARBA" id="ARBA00004319"/>
    </source>
</evidence>
<evidence type="ECO:0000259" key="17">
    <source>
        <dbReference type="PROSITE" id="PS51352"/>
    </source>
</evidence>
<dbReference type="CDD" id="cd02995">
    <property type="entry name" value="PDI_a_PDI_a'_C"/>
    <property type="match status" value="1"/>
</dbReference>
<organism evidence="18 19">
    <name type="scientific">Sanghuangporus baumii</name>
    <name type="common">Phellinus baumii</name>
    <dbReference type="NCBI Taxonomy" id="108892"/>
    <lineage>
        <taxon>Eukaryota</taxon>
        <taxon>Fungi</taxon>
        <taxon>Dikarya</taxon>
        <taxon>Basidiomycota</taxon>
        <taxon>Agaricomycotina</taxon>
        <taxon>Agaricomycetes</taxon>
        <taxon>Hymenochaetales</taxon>
        <taxon>Hymenochaetaceae</taxon>
        <taxon>Sanghuangporus</taxon>
    </lineage>
</organism>
<feature type="disulfide bond" description="Redox-active" evidence="13">
    <location>
        <begin position="55"/>
        <end position="58"/>
    </location>
</feature>
<dbReference type="InterPro" id="IPR036249">
    <property type="entry name" value="Thioredoxin-like_sf"/>
</dbReference>
<dbReference type="GO" id="GO:0006457">
    <property type="term" value="P:protein folding"/>
    <property type="evidence" value="ECO:0007669"/>
    <property type="project" value="TreeGrafter"/>
</dbReference>
<dbReference type="Gene3D" id="3.40.30.10">
    <property type="entry name" value="Glutaredoxin"/>
    <property type="match status" value="4"/>
</dbReference>
<feature type="compositionally biased region" description="Basic and acidic residues" evidence="16">
    <location>
        <begin position="495"/>
        <end position="505"/>
    </location>
</feature>
<evidence type="ECO:0000256" key="5">
    <source>
        <dbReference type="ARBA" id="ARBA00012723"/>
    </source>
</evidence>
<dbReference type="InterPro" id="IPR013766">
    <property type="entry name" value="Thioredoxin_domain"/>
</dbReference>
<keyword evidence="6 15" id="KW-0732">Signal</keyword>
<evidence type="ECO:0000256" key="1">
    <source>
        <dbReference type="ARBA" id="ARBA00001182"/>
    </source>
</evidence>
<dbReference type="CDD" id="cd02981">
    <property type="entry name" value="PDI_b_family"/>
    <property type="match status" value="1"/>
</dbReference>
<dbReference type="EMBL" id="LNZH02000213">
    <property type="protein sequence ID" value="OCB84837.1"/>
    <property type="molecule type" value="Genomic_DNA"/>
</dbReference>
<feature type="domain" description="Thioredoxin" evidence="17">
    <location>
        <begin position="1"/>
        <end position="132"/>
    </location>
</feature>
<evidence type="ECO:0000313" key="18">
    <source>
        <dbReference type="EMBL" id="OCB84837.1"/>
    </source>
</evidence>
<dbReference type="PANTHER" id="PTHR18929:SF132">
    <property type="entry name" value="PROTEIN DISULFIDE-ISOMERASE A3"/>
    <property type="match status" value="1"/>
</dbReference>
<evidence type="ECO:0000256" key="11">
    <source>
        <dbReference type="ARBA" id="ARBA00023284"/>
    </source>
</evidence>
<dbReference type="GO" id="GO:0034976">
    <property type="term" value="P:response to endoplasmic reticulum stress"/>
    <property type="evidence" value="ECO:0007669"/>
    <property type="project" value="TreeGrafter"/>
</dbReference>
<keyword evidence="19" id="KW-1185">Reference proteome</keyword>
<dbReference type="FunFam" id="3.40.30.10:FF:000139">
    <property type="entry name" value="Protein disulfide-isomerase"/>
    <property type="match status" value="1"/>
</dbReference>
<evidence type="ECO:0000256" key="15">
    <source>
        <dbReference type="RuleBase" id="RU361130"/>
    </source>
</evidence>
<feature type="disulfide bond" description="Redox-active" evidence="13">
    <location>
        <begin position="393"/>
        <end position="396"/>
    </location>
</feature>
<evidence type="ECO:0000256" key="12">
    <source>
        <dbReference type="ARBA" id="ARBA00039846"/>
    </source>
</evidence>
<evidence type="ECO:0000256" key="7">
    <source>
        <dbReference type="ARBA" id="ARBA00022737"/>
    </source>
</evidence>
<feature type="domain" description="Thioredoxin" evidence="17">
    <location>
        <begin position="343"/>
        <end position="474"/>
    </location>
</feature>
<dbReference type="InterPro" id="IPR005788">
    <property type="entry name" value="PDI_thioredoxin-like_dom"/>
</dbReference>
<dbReference type="CDD" id="cd02982">
    <property type="entry name" value="PDI_b'_family"/>
    <property type="match status" value="1"/>
</dbReference>